<evidence type="ECO:0000313" key="1">
    <source>
        <dbReference type="EMBL" id="GAA0141752.1"/>
    </source>
</evidence>
<dbReference type="EMBL" id="BAABME010015547">
    <property type="protein sequence ID" value="GAA0141752.1"/>
    <property type="molecule type" value="Genomic_DNA"/>
</dbReference>
<reference evidence="1 2" key="1">
    <citation type="submission" date="2024-01" db="EMBL/GenBank/DDBJ databases">
        <title>The complete chloroplast genome sequence of Lithospermum erythrorhizon: insights into the phylogenetic relationship among Boraginaceae species and the maternal lineages of purple gromwells.</title>
        <authorList>
            <person name="Okada T."/>
            <person name="Watanabe K."/>
        </authorList>
    </citation>
    <scope>NUCLEOTIDE SEQUENCE [LARGE SCALE GENOMIC DNA]</scope>
</reference>
<sequence length="175" mass="20234">MANSSTVPLNEISRDCIDVWVAFYRSLKNKTLVELRACSIAKMGELLTDPIFAIGLVRMKDALEDFFSWVDLLADWHEELHQSQLCHLGDLHTFLTQTSHLRARDQARLEAFHRELVESECLLWSYKETPLSYAAFYTVASRRHLQECIVYALQEPQDLMAAEIHHLEEAIDQAE</sequence>
<keyword evidence="2" id="KW-1185">Reference proteome</keyword>
<accession>A0AAV3NSC7</accession>
<proteinExistence type="predicted"/>
<dbReference type="Proteomes" id="UP001454036">
    <property type="component" value="Unassembled WGS sequence"/>
</dbReference>
<comment type="caution">
    <text evidence="1">The sequence shown here is derived from an EMBL/GenBank/DDBJ whole genome shotgun (WGS) entry which is preliminary data.</text>
</comment>
<gene>
    <name evidence="1" type="ORF">LIER_35453</name>
</gene>
<organism evidence="1 2">
    <name type="scientific">Lithospermum erythrorhizon</name>
    <name type="common">Purple gromwell</name>
    <name type="synonym">Lithospermum officinale var. erythrorhizon</name>
    <dbReference type="NCBI Taxonomy" id="34254"/>
    <lineage>
        <taxon>Eukaryota</taxon>
        <taxon>Viridiplantae</taxon>
        <taxon>Streptophyta</taxon>
        <taxon>Embryophyta</taxon>
        <taxon>Tracheophyta</taxon>
        <taxon>Spermatophyta</taxon>
        <taxon>Magnoliopsida</taxon>
        <taxon>eudicotyledons</taxon>
        <taxon>Gunneridae</taxon>
        <taxon>Pentapetalae</taxon>
        <taxon>asterids</taxon>
        <taxon>lamiids</taxon>
        <taxon>Boraginales</taxon>
        <taxon>Boraginaceae</taxon>
        <taxon>Boraginoideae</taxon>
        <taxon>Lithospermeae</taxon>
        <taxon>Lithospermum</taxon>
    </lineage>
</organism>
<dbReference type="AlphaFoldDB" id="A0AAV3NSC7"/>
<protein>
    <submittedName>
        <fullName evidence="1">Uncharacterized protein</fullName>
    </submittedName>
</protein>
<name>A0AAV3NSC7_LITER</name>
<evidence type="ECO:0000313" key="2">
    <source>
        <dbReference type="Proteomes" id="UP001454036"/>
    </source>
</evidence>